<proteinExistence type="predicted"/>
<gene>
    <name evidence="1" type="ORF">MNBD_GAMMA16-1397</name>
</gene>
<evidence type="ECO:0000313" key="1">
    <source>
        <dbReference type="EMBL" id="VAW83685.1"/>
    </source>
</evidence>
<protein>
    <submittedName>
        <fullName evidence="1">Uncharacterized protein</fullName>
    </submittedName>
</protein>
<dbReference type="EMBL" id="UOFO01000021">
    <property type="protein sequence ID" value="VAW83685.1"/>
    <property type="molecule type" value="Genomic_DNA"/>
</dbReference>
<sequence length="154" mass="17339">MIRRSPDLMLLVIVITTVGAIATSIAHGAQFVDRKKSNDTYFQTSSWNVNSAYFDTFINSNLYASEDDQQQYSSLSLAVGKPKFEYFFQHVDLALGKPRYQYAITVQIGLTHQGTGFDLNMGEANLKVPLYKALNANHTERTSGYGFFGFQISW</sequence>
<reference evidence="1" key="1">
    <citation type="submission" date="2018-06" db="EMBL/GenBank/DDBJ databases">
        <authorList>
            <person name="Zhirakovskaya E."/>
        </authorList>
    </citation>
    <scope>NUCLEOTIDE SEQUENCE</scope>
</reference>
<dbReference type="AlphaFoldDB" id="A0A3B0YS23"/>
<organism evidence="1">
    <name type="scientific">hydrothermal vent metagenome</name>
    <dbReference type="NCBI Taxonomy" id="652676"/>
    <lineage>
        <taxon>unclassified sequences</taxon>
        <taxon>metagenomes</taxon>
        <taxon>ecological metagenomes</taxon>
    </lineage>
</organism>
<name>A0A3B0YS23_9ZZZZ</name>
<accession>A0A3B0YS23</accession>